<evidence type="ECO:0000313" key="1">
    <source>
        <dbReference type="EMBL" id="CAK5075074.1"/>
    </source>
</evidence>
<accession>A0ACB0Z922</accession>
<sequence>MGIKDLAKVIADHCPKALKTAEMKAYFGRKIAIDASMSLYQFLIAVRQDGAVLTSADGETTSHLNGLFYRTIRMMENGVKPVYVFDGKPPELKSDELDKRSEKRAEATQQLAEATEKGDTEAMDKYNRRLVKVTSEHTDDCKKLLNLMGVPVVEAPCEAEAQCAELVRKGVVYATATEDMDALTFGSEVLVRHMTFSEAKKMPIKEFSLEKVLQGLGITYDQFIDLCILLGCDYCGNIKGIGPKKSVELIKQYGSIEEILQNIDHKKFPPPTGWKYKEARSLFLQPNVEDGNKFELKWTEPKVQEIIDYMCGQKGFSEDRIRSGLDRLKKSRRTAQQGRIDAFFAPIPVNVEKVEKNNKGKKEIVEDKKEQKPAKKRRIIIEDDEEEEDEKVEEKEEENENSEEDDDKNDEEDQLKDQQQQIGGGTEKTKNAKSSLKVLAASKNPNKKANTKKMTKKFKAQKIN</sequence>
<proteinExistence type="predicted"/>
<protein>
    <submittedName>
        <fullName evidence="1">Uncharacterized protein</fullName>
    </submittedName>
</protein>
<name>A0ACB0Z922_MELEN</name>
<dbReference type="Proteomes" id="UP001497535">
    <property type="component" value="Unassembled WGS sequence"/>
</dbReference>
<gene>
    <name evidence="1" type="ORF">MENTE1834_LOCUS21850</name>
</gene>
<evidence type="ECO:0000313" key="2">
    <source>
        <dbReference type="Proteomes" id="UP001497535"/>
    </source>
</evidence>
<dbReference type="EMBL" id="CAVMJV010000027">
    <property type="protein sequence ID" value="CAK5075074.1"/>
    <property type="molecule type" value="Genomic_DNA"/>
</dbReference>
<keyword evidence="2" id="KW-1185">Reference proteome</keyword>
<organism evidence="1 2">
    <name type="scientific">Meloidogyne enterolobii</name>
    <name type="common">Root-knot nematode worm</name>
    <name type="synonym">Meloidogyne mayaguensis</name>
    <dbReference type="NCBI Taxonomy" id="390850"/>
    <lineage>
        <taxon>Eukaryota</taxon>
        <taxon>Metazoa</taxon>
        <taxon>Ecdysozoa</taxon>
        <taxon>Nematoda</taxon>
        <taxon>Chromadorea</taxon>
        <taxon>Rhabditida</taxon>
        <taxon>Tylenchina</taxon>
        <taxon>Tylenchomorpha</taxon>
        <taxon>Tylenchoidea</taxon>
        <taxon>Meloidogynidae</taxon>
        <taxon>Meloidogyninae</taxon>
        <taxon>Meloidogyne</taxon>
    </lineage>
</organism>
<comment type="caution">
    <text evidence="1">The sequence shown here is derived from an EMBL/GenBank/DDBJ whole genome shotgun (WGS) entry which is preliminary data.</text>
</comment>
<reference evidence="1" key="1">
    <citation type="submission" date="2023-11" db="EMBL/GenBank/DDBJ databases">
        <authorList>
            <person name="Poullet M."/>
        </authorList>
    </citation>
    <scope>NUCLEOTIDE SEQUENCE</scope>
    <source>
        <strain evidence="1">E1834</strain>
    </source>
</reference>